<evidence type="ECO:0000256" key="7">
    <source>
        <dbReference type="ARBA" id="ARBA00022803"/>
    </source>
</evidence>
<dbReference type="GO" id="GO:0005783">
    <property type="term" value="C:endoplasmic reticulum"/>
    <property type="evidence" value="ECO:0007669"/>
    <property type="project" value="UniProtKB-SubCell"/>
</dbReference>
<comment type="caution">
    <text evidence="14">The sequence shown here is derived from an EMBL/GenBank/DDBJ whole genome shotgun (WGS) entry which is preliminary data.</text>
</comment>
<dbReference type="FunFam" id="1.25.40.10:FF:000062">
    <property type="entry name" value="Signal recognition particle subunit SRP72"/>
    <property type="match status" value="1"/>
</dbReference>
<dbReference type="InterPro" id="IPR013699">
    <property type="entry name" value="Signal_recog_part_SRP72_RNA-bd"/>
</dbReference>
<feature type="region of interest" description="Disordered" evidence="12">
    <location>
        <begin position="557"/>
        <end position="701"/>
    </location>
</feature>
<dbReference type="GO" id="GO:0043022">
    <property type="term" value="F:ribosome binding"/>
    <property type="evidence" value="ECO:0007669"/>
    <property type="project" value="TreeGrafter"/>
</dbReference>
<dbReference type="GO" id="GO:0006614">
    <property type="term" value="P:SRP-dependent cotranslational protein targeting to membrane"/>
    <property type="evidence" value="ECO:0007669"/>
    <property type="project" value="InterPro"/>
</dbReference>
<dbReference type="Proteomes" id="UP001174136">
    <property type="component" value="Unassembled WGS sequence"/>
</dbReference>
<dbReference type="PROSITE" id="PS50005">
    <property type="entry name" value="TPR"/>
    <property type="match status" value="1"/>
</dbReference>
<dbReference type="PANTHER" id="PTHR14094">
    <property type="entry name" value="SIGNAL RECOGNITION PARTICLE 72"/>
    <property type="match status" value="1"/>
</dbReference>
<gene>
    <name evidence="14" type="primary">SRP72</name>
    <name evidence="14" type="ORF">N1851_020179</name>
</gene>
<dbReference type="GO" id="GO:0005786">
    <property type="term" value="C:signal recognition particle, endoplasmic reticulum targeting"/>
    <property type="evidence" value="ECO:0007669"/>
    <property type="project" value="UniProtKB-KW"/>
</dbReference>
<keyword evidence="8" id="KW-0256">Endoplasmic reticulum</keyword>
<evidence type="ECO:0000256" key="2">
    <source>
        <dbReference type="ARBA" id="ARBA00004496"/>
    </source>
</evidence>
<dbReference type="Pfam" id="PF13174">
    <property type="entry name" value="TPR_6"/>
    <property type="match status" value="1"/>
</dbReference>
<organism evidence="14 15">
    <name type="scientific">Merluccius polli</name>
    <name type="common">Benguela hake</name>
    <name type="synonym">Merluccius cadenati</name>
    <dbReference type="NCBI Taxonomy" id="89951"/>
    <lineage>
        <taxon>Eukaryota</taxon>
        <taxon>Metazoa</taxon>
        <taxon>Chordata</taxon>
        <taxon>Craniata</taxon>
        <taxon>Vertebrata</taxon>
        <taxon>Euteleostomi</taxon>
        <taxon>Actinopterygii</taxon>
        <taxon>Neopterygii</taxon>
        <taxon>Teleostei</taxon>
        <taxon>Neoteleostei</taxon>
        <taxon>Acanthomorphata</taxon>
        <taxon>Zeiogadaria</taxon>
        <taxon>Gadariae</taxon>
        <taxon>Gadiformes</taxon>
        <taxon>Gadoidei</taxon>
        <taxon>Merlucciidae</taxon>
        <taxon>Merluccius</taxon>
    </lineage>
</organism>
<evidence type="ECO:0000259" key="13">
    <source>
        <dbReference type="Pfam" id="PF08492"/>
    </source>
</evidence>
<evidence type="ECO:0000256" key="8">
    <source>
        <dbReference type="ARBA" id="ARBA00022824"/>
    </source>
</evidence>
<keyword evidence="9" id="KW-0733">Signal recognition particle</keyword>
<evidence type="ECO:0000256" key="11">
    <source>
        <dbReference type="PROSITE-ProRule" id="PRU00339"/>
    </source>
</evidence>
<evidence type="ECO:0000313" key="15">
    <source>
        <dbReference type="Proteomes" id="UP001174136"/>
    </source>
</evidence>
<keyword evidence="5" id="KW-0963">Cytoplasm</keyword>
<evidence type="ECO:0000313" key="14">
    <source>
        <dbReference type="EMBL" id="KAK0142140.1"/>
    </source>
</evidence>
<dbReference type="PIRSF" id="PIRSF038922">
    <property type="entry name" value="SRP72"/>
    <property type="match status" value="1"/>
</dbReference>
<reference evidence="14" key="1">
    <citation type="journal article" date="2023" name="Front. Mar. Sci.">
        <title>A new Merluccius polli reference genome to investigate the effects of global change in West African waters.</title>
        <authorList>
            <person name="Mateo J.L."/>
            <person name="Blanco-Fernandez C."/>
            <person name="Garcia-Vazquez E."/>
            <person name="Machado-Schiaffino G."/>
        </authorList>
    </citation>
    <scope>NUCLEOTIDE SEQUENCE</scope>
    <source>
        <strain evidence="14">C29</strain>
        <tissue evidence="14">Fin</tissue>
    </source>
</reference>
<dbReference type="InterPro" id="IPR026270">
    <property type="entry name" value="SRP72"/>
</dbReference>
<dbReference type="Pfam" id="PF08492">
    <property type="entry name" value="SRP72"/>
    <property type="match status" value="1"/>
</dbReference>
<dbReference type="FunFam" id="1.25.40.10:FF:000133">
    <property type="entry name" value="Signal recognition particle subunit SRP72"/>
    <property type="match status" value="1"/>
</dbReference>
<dbReference type="GO" id="GO:0008312">
    <property type="term" value="F:7S RNA binding"/>
    <property type="evidence" value="ECO:0007669"/>
    <property type="project" value="InterPro"/>
</dbReference>
<feature type="compositionally biased region" description="Low complexity" evidence="12">
    <location>
        <begin position="629"/>
        <end position="674"/>
    </location>
</feature>
<keyword evidence="15" id="KW-1185">Reference proteome</keyword>
<dbReference type="FunFam" id="1.25.40.10:FF:000191">
    <property type="entry name" value="Signal recognition particle subunit SRP72"/>
    <property type="match status" value="1"/>
</dbReference>
<dbReference type="Gene3D" id="1.25.40.10">
    <property type="entry name" value="Tetratricopeptide repeat domain"/>
    <property type="match status" value="3"/>
</dbReference>
<keyword evidence="10" id="KW-0687">Ribonucleoprotein</keyword>
<accession>A0AA47ML74</accession>
<feature type="repeat" description="TPR" evidence="11">
    <location>
        <begin position="246"/>
        <end position="279"/>
    </location>
</feature>
<dbReference type="SUPFAM" id="SSF48452">
    <property type="entry name" value="TPR-like"/>
    <property type="match status" value="2"/>
</dbReference>
<evidence type="ECO:0000256" key="6">
    <source>
        <dbReference type="ARBA" id="ARBA00022737"/>
    </source>
</evidence>
<dbReference type="EMBL" id="JAOPHQ010003707">
    <property type="protein sequence ID" value="KAK0142140.1"/>
    <property type="molecule type" value="Genomic_DNA"/>
</dbReference>
<evidence type="ECO:0000256" key="5">
    <source>
        <dbReference type="ARBA" id="ARBA00022490"/>
    </source>
</evidence>
<keyword evidence="6" id="KW-0677">Repeat</keyword>
<feature type="compositionally biased region" description="Basic residues" evidence="12">
    <location>
        <begin position="582"/>
        <end position="592"/>
    </location>
</feature>
<sequence>MASAGGHVAALWTEVNRCGQNGDFSRAIKAVNKILHEVKDDVTALHCKIVCLVQNSSFKEALNVMNNYSKVLGSDLVVFEKAYCEYRLNRVESALKTIEAACRADGQTEGTVRPSGEVQRLQTGPPLYLAVASFSDMCLYRLERYDECKAVYTDLIRNSQDEYEEERKTNMAAVVAAMSQWGESAPEDLGLSETTYELCYNAACSLIGQGQLTEALNKLRQAEEFCRVSFADDSDVTEEDIESELAVIHSQMAYIMQLQGRTEEALQLYNQVIKLKPSDVGLLAVTANNIITINKDQNVFDSKKKVKLTSTDGVEHKLARKQLQAIDFNKALLAMYTNQAEQCRKLASSLQTQNPGHPRPVLVQVAQLCREKQHSKAIEQLQQFSEQHPESASGIKLTMAQLYLTQGHVTKACDILRSIDDFKHKQGMVSALVTMYSHEEDIDSAIEVFSQAIQHYQAKQSGSPTHLALVREAANFKLKYGRKREAISDLEQLWKQNTNDIRMLAQLISAYSVVDTDKAKSYPFPETFTSFIPNHLPSPDSMAFKVDVEELENSHGATYIRKKAAKPPGDNLPKEQGNVEIKKKRKKKKGKLPKNYDPKATPDPERWLPMRERSYYRGKKKGKKKEQIGKGTQGATTGGAAELDASKTASSPPTSPRPGSSSSSAPGSSTAVPPRQQKPAASGATRKKVPQKKKKSGKGGW</sequence>
<name>A0AA47ML74_MERPO</name>
<proteinExistence type="inferred from homology"/>
<dbReference type="PANTHER" id="PTHR14094:SF9">
    <property type="entry name" value="SIGNAL RECOGNITION PARTICLE SUBUNIT SRP72"/>
    <property type="match status" value="1"/>
</dbReference>
<dbReference type="InterPro" id="IPR019734">
    <property type="entry name" value="TPR_rpt"/>
</dbReference>
<dbReference type="SMART" id="SM00028">
    <property type="entry name" value="TPR"/>
    <property type="match status" value="3"/>
</dbReference>
<keyword evidence="7 11" id="KW-0802">TPR repeat</keyword>
<feature type="compositionally biased region" description="Basic residues" evidence="12">
    <location>
        <begin position="685"/>
        <end position="701"/>
    </location>
</feature>
<evidence type="ECO:0000256" key="3">
    <source>
        <dbReference type="ARBA" id="ARBA00007676"/>
    </source>
</evidence>
<feature type="compositionally biased region" description="Basic and acidic residues" evidence="12">
    <location>
        <begin position="594"/>
        <end position="615"/>
    </location>
</feature>
<evidence type="ECO:0000256" key="1">
    <source>
        <dbReference type="ARBA" id="ARBA00004240"/>
    </source>
</evidence>
<evidence type="ECO:0000256" key="9">
    <source>
        <dbReference type="ARBA" id="ARBA00023135"/>
    </source>
</evidence>
<evidence type="ECO:0000256" key="10">
    <source>
        <dbReference type="ARBA" id="ARBA00023274"/>
    </source>
</evidence>
<comment type="subcellular location">
    <subcellularLocation>
        <location evidence="2">Cytoplasm</location>
    </subcellularLocation>
    <subcellularLocation>
        <location evidence="1">Endoplasmic reticulum</location>
    </subcellularLocation>
</comment>
<evidence type="ECO:0000256" key="4">
    <source>
        <dbReference type="ARBA" id="ARBA00018350"/>
    </source>
</evidence>
<protein>
    <recommendedName>
        <fullName evidence="4">Signal recognition particle subunit SRP72</fullName>
    </recommendedName>
</protein>
<dbReference type="InterPro" id="IPR011990">
    <property type="entry name" value="TPR-like_helical_dom_sf"/>
</dbReference>
<evidence type="ECO:0000256" key="12">
    <source>
        <dbReference type="SAM" id="MobiDB-lite"/>
    </source>
</evidence>
<comment type="similarity">
    <text evidence="3">Belongs to the SRP72 family.</text>
</comment>
<dbReference type="AlphaFoldDB" id="A0AA47ML74"/>
<feature type="domain" description="Signal recognition particle SRP72 subunit RNA-binding" evidence="13">
    <location>
        <begin position="562"/>
        <end position="618"/>
    </location>
</feature>